<keyword evidence="3" id="KW-0012">Acyltransferase</keyword>
<dbReference type="AlphaFoldDB" id="A0A0H3C318"/>
<sequence length="182" mass="20078">MIETDRLVLRPAVDADRDAIADLNARPEVGAWLGGVRSRAESDAFVDRVMAHEAQNGFGFWVVERKADVRLVGMTGVWWVPPAMNMPDTTEIGWRFLPEVWGQGYATEAATAALAYGFDVLRLPEIIAFTARSNLASQAVMRRIGMTPAPARDFLHPRLAEGDPLRPHVTFEAHPQAGRDGD</sequence>
<dbReference type="PhylomeDB" id="A0A0H3C318"/>
<gene>
    <name evidence="3" type="ordered locus">CCNA_00213</name>
</gene>
<evidence type="ECO:0000313" key="4">
    <source>
        <dbReference type="Proteomes" id="UP000001364"/>
    </source>
</evidence>
<dbReference type="Proteomes" id="UP000001364">
    <property type="component" value="Chromosome"/>
</dbReference>
<accession>A0A0H3C318</accession>
<dbReference type="Gene3D" id="3.40.630.30">
    <property type="match status" value="1"/>
</dbReference>
<dbReference type="PANTHER" id="PTHR43792">
    <property type="entry name" value="GNAT FAMILY, PUTATIVE (AFU_ORTHOLOGUE AFUA_3G00765)-RELATED-RELATED"/>
    <property type="match status" value="1"/>
</dbReference>
<dbReference type="EMBL" id="CP001340">
    <property type="protein sequence ID" value="ACL93680.1"/>
    <property type="molecule type" value="Genomic_DNA"/>
</dbReference>
<keyword evidence="3" id="KW-0808">Transferase</keyword>
<organism evidence="3 4">
    <name type="scientific">Caulobacter vibrioides (strain NA1000 / CB15N)</name>
    <name type="common">Caulobacter crescentus</name>
    <dbReference type="NCBI Taxonomy" id="565050"/>
    <lineage>
        <taxon>Bacteria</taxon>
        <taxon>Pseudomonadati</taxon>
        <taxon>Pseudomonadota</taxon>
        <taxon>Alphaproteobacteria</taxon>
        <taxon>Caulobacterales</taxon>
        <taxon>Caulobacteraceae</taxon>
        <taxon>Caulobacter</taxon>
    </lineage>
</organism>
<dbReference type="RefSeq" id="YP_002515588.1">
    <property type="nucleotide sequence ID" value="NC_011916.1"/>
</dbReference>
<feature type="region of interest" description="Disordered" evidence="1">
    <location>
        <begin position="159"/>
        <end position="182"/>
    </location>
</feature>
<dbReference type="KEGG" id="ccs:CCNA_00213"/>
<dbReference type="InterPro" id="IPR016181">
    <property type="entry name" value="Acyl_CoA_acyltransferase"/>
</dbReference>
<reference evidence="3 4" key="1">
    <citation type="journal article" date="2010" name="J. Bacteriol.">
        <title>The genetic basis of laboratory adaptation in Caulobacter crescentus.</title>
        <authorList>
            <person name="Marks M.E."/>
            <person name="Castro-Rojas C.M."/>
            <person name="Teiling C."/>
            <person name="Du L."/>
            <person name="Kapatral V."/>
            <person name="Walunas T.L."/>
            <person name="Crosson S."/>
        </authorList>
    </citation>
    <scope>NUCLEOTIDE SEQUENCE [LARGE SCALE GENOMIC DNA]</scope>
    <source>
        <strain evidence="4">NA1000 / CB15N</strain>
    </source>
</reference>
<dbReference type="OrthoDB" id="6293260at2"/>
<protein>
    <submittedName>
        <fullName evidence="3">Ribosomal-protein-alanine acetyltransferase</fullName>
        <ecNumber evidence="3">2.3.1.267</ecNumber>
    </submittedName>
</protein>
<dbReference type="PROSITE" id="PS51186">
    <property type="entry name" value="GNAT"/>
    <property type="match status" value="1"/>
</dbReference>
<keyword evidence="4" id="KW-1185">Reference proteome</keyword>
<dbReference type="GO" id="GO:0008999">
    <property type="term" value="F:protein-N-terminal-alanine acetyltransferase activity"/>
    <property type="evidence" value="ECO:0007669"/>
    <property type="project" value="UniProtKB-EC"/>
</dbReference>
<dbReference type="HOGENOM" id="CLU_013985_3_1_5"/>
<dbReference type="GeneID" id="7330259"/>
<dbReference type="PANTHER" id="PTHR43792:SF1">
    <property type="entry name" value="N-ACETYLTRANSFERASE DOMAIN-CONTAINING PROTEIN"/>
    <property type="match status" value="1"/>
</dbReference>
<evidence type="ECO:0000313" key="3">
    <source>
        <dbReference type="EMBL" id="ACL93680.1"/>
    </source>
</evidence>
<dbReference type="Pfam" id="PF13302">
    <property type="entry name" value="Acetyltransf_3"/>
    <property type="match status" value="1"/>
</dbReference>
<dbReference type="InterPro" id="IPR000182">
    <property type="entry name" value="GNAT_dom"/>
</dbReference>
<dbReference type="SMR" id="A0A0H3C318"/>
<dbReference type="SUPFAM" id="SSF55729">
    <property type="entry name" value="Acyl-CoA N-acyltransferases (Nat)"/>
    <property type="match status" value="1"/>
</dbReference>
<name>A0A0H3C318_CAUVN</name>
<dbReference type="RefSeq" id="WP_010918102.1">
    <property type="nucleotide sequence ID" value="NC_011916.1"/>
</dbReference>
<dbReference type="InterPro" id="IPR051531">
    <property type="entry name" value="N-acetyltransferase"/>
</dbReference>
<evidence type="ECO:0000259" key="2">
    <source>
        <dbReference type="PROSITE" id="PS51186"/>
    </source>
</evidence>
<dbReference type="PATRIC" id="fig|565050.3.peg.211"/>
<dbReference type="EC" id="2.3.1.267" evidence="3"/>
<evidence type="ECO:0000256" key="1">
    <source>
        <dbReference type="SAM" id="MobiDB-lite"/>
    </source>
</evidence>
<feature type="domain" description="N-acetyltransferase" evidence="2">
    <location>
        <begin position="7"/>
        <end position="166"/>
    </location>
</feature>
<proteinExistence type="predicted"/>